<gene>
    <name evidence="3" type="ORF">FYJ83_17050</name>
</gene>
<proteinExistence type="predicted"/>
<keyword evidence="1" id="KW-0472">Membrane</keyword>
<keyword evidence="1" id="KW-1133">Transmembrane helix</keyword>
<dbReference type="AlphaFoldDB" id="A0A6N7Y550"/>
<comment type="caution">
    <text evidence="3">The sequence shown here is derived from an EMBL/GenBank/DDBJ whole genome shotgun (WGS) entry which is preliminary data.</text>
</comment>
<sequence length="407" mass="47536">MIKRKKVRLISLRTYAIPIGAVIIFTIAGIHFTDMVSRFLVDHMEWESDRLANNYMSRLSDSVAATNVIQDLLNEKLIVANKTLWKHRSEINNVFLKELSKDLKIDEIYLYNSKGEIIYSTNDNYVGWTAKEGHPVYNFMKGMEDYLVEDIRKDTESDNYYKYAYSKHSNGEFIQIGILSDKVYELTNRFSVQQFIDTLVGENNITYIHFVDNDFNITASSDKTKIGDTAFNELVESENIRHNRNYLKSYRHISTYRTFSSIYVDGIKAGTLVITYSLKNTVTLIKNITIIIILILFFLLVIYEIMTFLIIHKNYKIERLGYYDSLTKLPNKEHFIEFFKEDIFVHKENNKALLLINCSNLKLVKLIFGYQGLDNMLIEITKTLKTLDINNTHLFRYSEDSGKATLF</sequence>
<dbReference type="InterPro" id="IPR029151">
    <property type="entry name" value="Sensor-like_sf"/>
</dbReference>
<evidence type="ECO:0000313" key="4">
    <source>
        <dbReference type="Proteomes" id="UP000469523"/>
    </source>
</evidence>
<dbReference type="InterPro" id="IPR000160">
    <property type="entry name" value="GGDEF_dom"/>
</dbReference>
<feature type="domain" description="GGDEF" evidence="2">
    <location>
        <begin position="322"/>
        <end position="400"/>
    </location>
</feature>
<dbReference type="SUPFAM" id="SSF55073">
    <property type="entry name" value="Nucleotide cyclase"/>
    <property type="match status" value="1"/>
</dbReference>
<dbReference type="SUPFAM" id="SSF103190">
    <property type="entry name" value="Sensory domain-like"/>
    <property type="match status" value="1"/>
</dbReference>
<keyword evidence="4" id="KW-1185">Reference proteome</keyword>
<dbReference type="Gene3D" id="3.30.70.270">
    <property type="match status" value="1"/>
</dbReference>
<evidence type="ECO:0000256" key="1">
    <source>
        <dbReference type="SAM" id="Phobius"/>
    </source>
</evidence>
<evidence type="ECO:0000259" key="2">
    <source>
        <dbReference type="Pfam" id="PF00990"/>
    </source>
</evidence>
<dbReference type="Proteomes" id="UP000469523">
    <property type="component" value="Unassembled WGS sequence"/>
</dbReference>
<dbReference type="EMBL" id="VUNQ01000058">
    <property type="protein sequence ID" value="MSU03170.1"/>
    <property type="molecule type" value="Genomic_DNA"/>
</dbReference>
<accession>A0A6N7Y550</accession>
<dbReference type="InterPro" id="IPR043128">
    <property type="entry name" value="Rev_trsase/Diguanyl_cyclase"/>
</dbReference>
<organism evidence="3 4">
    <name type="scientific">Tissierella pigra</name>
    <dbReference type="NCBI Taxonomy" id="2607614"/>
    <lineage>
        <taxon>Bacteria</taxon>
        <taxon>Bacillati</taxon>
        <taxon>Bacillota</taxon>
        <taxon>Tissierellia</taxon>
        <taxon>Tissierellales</taxon>
        <taxon>Tissierellaceae</taxon>
        <taxon>Tissierella</taxon>
    </lineage>
</organism>
<evidence type="ECO:0000313" key="3">
    <source>
        <dbReference type="EMBL" id="MSU03170.1"/>
    </source>
</evidence>
<feature type="transmembrane region" description="Helical" evidence="1">
    <location>
        <begin position="12"/>
        <end position="32"/>
    </location>
</feature>
<dbReference type="InterPro" id="IPR029787">
    <property type="entry name" value="Nucleotide_cyclase"/>
</dbReference>
<keyword evidence="1" id="KW-0812">Transmembrane</keyword>
<dbReference type="Pfam" id="PF00990">
    <property type="entry name" value="GGDEF"/>
    <property type="match status" value="1"/>
</dbReference>
<reference evidence="3 4" key="1">
    <citation type="submission" date="2019-09" db="EMBL/GenBank/DDBJ databases">
        <title>In-depth cultivation of the pig gut microbiome towards novel bacterial diversity and tailored functional studies.</title>
        <authorList>
            <person name="Wylensek D."/>
            <person name="Hitch T.C.A."/>
            <person name="Clavel T."/>
        </authorList>
    </citation>
    <scope>NUCLEOTIDE SEQUENCE [LARGE SCALE GENOMIC DNA]</scope>
    <source>
        <strain evidence="3 4">WCA3-693-APC-4?</strain>
    </source>
</reference>
<feature type="transmembrane region" description="Helical" evidence="1">
    <location>
        <begin position="288"/>
        <end position="311"/>
    </location>
</feature>
<name>A0A6N7Y550_9FIRM</name>
<dbReference type="RefSeq" id="WP_154442702.1">
    <property type="nucleotide sequence ID" value="NZ_VUNQ01000058.1"/>
</dbReference>
<protein>
    <submittedName>
        <fullName evidence="3">GGDEF domain-containing protein</fullName>
    </submittedName>
</protein>